<keyword evidence="2" id="KW-1185">Reference proteome</keyword>
<gene>
    <name evidence="1" type="ORF">BS50DRAFT_578366</name>
</gene>
<protein>
    <submittedName>
        <fullName evidence="1">Uncharacterized protein</fullName>
    </submittedName>
</protein>
<evidence type="ECO:0000313" key="1">
    <source>
        <dbReference type="EMBL" id="PSN61338.1"/>
    </source>
</evidence>
<sequence>MSKHLVLRLPPSFDEPIRRAAASLGHTQYEDIQKPDTKLQLIRYKRNDECIGLAREYVASLMSRIEEKLELKLESPTARPTIYRQISGWLALKSNEIAVIVFIPREDDRLKEANVQIQWENYRKSLRIDKKEFITLVGPISFQIEADVLFELIQQPTLPLGRAATAQREELVA</sequence>
<name>A0A2T2N8I7_CORCC</name>
<evidence type="ECO:0000313" key="2">
    <source>
        <dbReference type="Proteomes" id="UP000240883"/>
    </source>
</evidence>
<reference evidence="1 2" key="1">
    <citation type="journal article" date="2018" name="Front. Microbiol.">
        <title>Genome-Wide Analysis of Corynespora cassiicola Leaf Fall Disease Putative Effectors.</title>
        <authorList>
            <person name="Lopez D."/>
            <person name="Ribeiro S."/>
            <person name="Label P."/>
            <person name="Fumanal B."/>
            <person name="Venisse J.S."/>
            <person name="Kohler A."/>
            <person name="de Oliveira R.R."/>
            <person name="Labutti K."/>
            <person name="Lipzen A."/>
            <person name="Lail K."/>
            <person name="Bauer D."/>
            <person name="Ohm R.A."/>
            <person name="Barry K.W."/>
            <person name="Spatafora J."/>
            <person name="Grigoriev I.V."/>
            <person name="Martin F.M."/>
            <person name="Pujade-Renaud V."/>
        </authorList>
    </citation>
    <scope>NUCLEOTIDE SEQUENCE [LARGE SCALE GENOMIC DNA]</scope>
    <source>
        <strain evidence="1 2">Philippines</strain>
    </source>
</reference>
<dbReference type="Proteomes" id="UP000240883">
    <property type="component" value="Unassembled WGS sequence"/>
</dbReference>
<dbReference type="EMBL" id="KZ678144">
    <property type="protein sequence ID" value="PSN61338.1"/>
    <property type="molecule type" value="Genomic_DNA"/>
</dbReference>
<proteinExistence type="predicted"/>
<organism evidence="1 2">
    <name type="scientific">Corynespora cassiicola Philippines</name>
    <dbReference type="NCBI Taxonomy" id="1448308"/>
    <lineage>
        <taxon>Eukaryota</taxon>
        <taxon>Fungi</taxon>
        <taxon>Dikarya</taxon>
        <taxon>Ascomycota</taxon>
        <taxon>Pezizomycotina</taxon>
        <taxon>Dothideomycetes</taxon>
        <taxon>Pleosporomycetidae</taxon>
        <taxon>Pleosporales</taxon>
        <taxon>Corynesporascaceae</taxon>
        <taxon>Corynespora</taxon>
    </lineage>
</organism>
<accession>A0A2T2N8I7</accession>
<dbReference type="AlphaFoldDB" id="A0A2T2N8I7"/>